<feature type="domain" description="Integrase catalytic" evidence="1">
    <location>
        <begin position="239"/>
        <end position="372"/>
    </location>
</feature>
<dbReference type="GO" id="GO:0015074">
    <property type="term" value="P:DNA integration"/>
    <property type="evidence" value="ECO:0007669"/>
    <property type="project" value="InterPro"/>
</dbReference>
<dbReference type="Pfam" id="PF17921">
    <property type="entry name" value="Integrase_H2C2"/>
    <property type="match status" value="1"/>
</dbReference>
<dbReference type="Gene3D" id="1.10.340.70">
    <property type="match status" value="1"/>
</dbReference>
<evidence type="ECO:0000313" key="3">
    <source>
        <dbReference type="Proteomes" id="UP001497623"/>
    </source>
</evidence>
<gene>
    <name evidence="2" type="ORF">MNOR_LOCUS12767</name>
</gene>
<comment type="caution">
    <text evidence="2">The sequence shown here is derived from an EMBL/GenBank/DDBJ whole genome shotgun (WGS) entry which is preliminary data.</text>
</comment>
<dbReference type="SUPFAM" id="SSF53098">
    <property type="entry name" value="Ribonuclease H-like"/>
    <property type="match status" value="1"/>
</dbReference>
<dbReference type="InterPro" id="IPR041588">
    <property type="entry name" value="Integrase_H2C2"/>
</dbReference>
<dbReference type="GO" id="GO:0003676">
    <property type="term" value="F:nucleic acid binding"/>
    <property type="evidence" value="ECO:0007669"/>
    <property type="project" value="InterPro"/>
</dbReference>
<dbReference type="InterPro" id="IPR001584">
    <property type="entry name" value="Integrase_cat-core"/>
</dbReference>
<reference evidence="2 3" key="1">
    <citation type="submission" date="2024-05" db="EMBL/GenBank/DDBJ databases">
        <authorList>
            <person name="Wallberg A."/>
        </authorList>
    </citation>
    <scope>NUCLEOTIDE SEQUENCE [LARGE SCALE GENOMIC DNA]</scope>
</reference>
<organism evidence="2 3">
    <name type="scientific">Meganyctiphanes norvegica</name>
    <name type="common">Northern krill</name>
    <name type="synonym">Thysanopoda norvegica</name>
    <dbReference type="NCBI Taxonomy" id="48144"/>
    <lineage>
        <taxon>Eukaryota</taxon>
        <taxon>Metazoa</taxon>
        <taxon>Ecdysozoa</taxon>
        <taxon>Arthropoda</taxon>
        <taxon>Crustacea</taxon>
        <taxon>Multicrustacea</taxon>
        <taxon>Malacostraca</taxon>
        <taxon>Eumalacostraca</taxon>
        <taxon>Eucarida</taxon>
        <taxon>Euphausiacea</taxon>
        <taxon>Euphausiidae</taxon>
        <taxon>Meganyctiphanes</taxon>
    </lineage>
</organism>
<dbReference type="PANTHER" id="PTHR47331">
    <property type="entry name" value="PHD-TYPE DOMAIN-CONTAINING PROTEIN"/>
    <property type="match status" value="1"/>
</dbReference>
<proteinExistence type="predicted"/>
<evidence type="ECO:0000313" key="2">
    <source>
        <dbReference type="EMBL" id="CAL4085627.1"/>
    </source>
</evidence>
<dbReference type="PANTHER" id="PTHR47331:SF2">
    <property type="match status" value="1"/>
</dbReference>
<dbReference type="InterPro" id="IPR036397">
    <property type="entry name" value="RNaseH_sf"/>
</dbReference>
<dbReference type="AlphaFoldDB" id="A0AAV2QHK5"/>
<dbReference type="Proteomes" id="UP001497623">
    <property type="component" value="Unassembled WGS sequence"/>
</dbReference>
<dbReference type="Gene3D" id="3.30.420.10">
    <property type="entry name" value="Ribonuclease H-like superfamily/Ribonuclease H"/>
    <property type="match status" value="1"/>
</dbReference>
<name>A0AAV2QHK5_MEGNR</name>
<dbReference type="EMBL" id="CAXKWB010007103">
    <property type="protein sequence ID" value="CAL4085627.1"/>
    <property type="molecule type" value="Genomic_DNA"/>
</dbReference>
<sequence>MKFWLQGPEWLSSNNVVWPTSDLLCLNSVNKSIVLNTEIGSIAKEILPLVSFEKYSKFSKLVGVTAKVIEALNKFKVLKSNKMQKLWDTTDPHQCAKIHVLKVMQKQSFPSEIDFILDPRNKKPPDLVNNLNLFIDRTGLMRSNGRIGKNKYFEYEVINPVLLAKDHLLTRRIIEEAHLQVKHLGIQATLNNVRLAGFWLTHPYQSVKNVINPCVICQKFNALSYRYPKVTNLPKHRVNFVRPYLHVGVDFTGHIMVREGKTEKKMYLLLFTCLNIRSVHMELLPDMTTGQFVMAIIRFTNEHGIPSHIYSDNAKSFLMGVNHVSTVLASSEFSEHFSLFNIKHITIPLYAPWIGATWERMIKTVKTCLQKQ</sequence>
<accession>A0AAV2QHK5</accession>
<protein>
    <recommendedName>
        <fullName evidence="1">Integrase catalytic domain-containing protein</fullName>
    </recommendedName>
</protein>
<keyword evidence="3" id="KW-1185">Reference proteome</keyword>
<evidence type="ECO:0000259" key="1">
    <source>
        <dbReference type="PROSITE" id="PS50994"/>
    </source>
</evidence>
<dbReference type="PROSITE" id="PS50994">
    <property type="entry name" value="INTEGRASE"/>
    <property type="match status" value="1"/>
</dbReference>
<dbReference type="InterPro" id="IPR012337">
    <property type="entry name" value="RNaseH-like_sf"/>
</dbReference>